<feature type="region of interest" description="Disordered" evidence="1">
    <location>
        <begin position="153"/>
        <end position="211"/>
    </location>
</feature>
<organism evidence="2 3">
    <name type="scientific">Neolecta irregularis (strain DAH-3)</name>
    <dbReference type="NCBI Taxonomy" id="1198029"/>
    <lineage>
        <taxon>Eukaryota</taxon>
        <taxon>Fungi</taxon>
        <taxon>Dikarya</taxon>
        <taxon>Ascomycota</taxon>
        <taxon>Taphrinomycotina</taxon>
        <taxon>Neolectales</taxon>
        <taxon>Neolectaceae</taxon>
        <taxon>Neolecta</taxon>
    </lineage>
</organism>
<name>A0A1U7LJJ5_NEOID</name>
<evidence type="ECO:0000256" key="1">
    <source>
        <dbReference type="SAM" id="MobiDB-lite"/>
    </source>
</evidence>
<reference evidence="2 3" key="1">
    <citation type="submission" date="2016-04" db="EMBL/GenBank/DDBJ databases">
        <title>Evolutionary innovation and constraint leading to complex multicellularity in the Ascomycota.</title>
        <authorList>
            <person name="Cisse O."/>
            <person name="Nguyen A."/>
            <person name="Hewitt D.A."/>
            <person name="Jedd G."/>
            <person name="Stajich J.E."/>
        </authorList>
    </citation>
    <scope>NUCLEOTIDE SEQUENCE [LARGE SCALE GENOMIC DNA]</scope>
    <source>
        <strain evidence="2 3">DAH-3</strain>
    </source>
</reference>
<accession>A0A1U7LJJ5</accession>
<dbReference type="AlphaFoldDB" id="A0A1U7LJJ5"/>
<evidence type="ECO:0000313" key="2">
    <source>
        <dbReference type="EMBL" id="OLL22763.1"/>
    </source>
</evidence>
<proteinExistence type="predicted"/>
<evidence type="ECO:0000313" key="3">
    <source>
        <dbReference type="Proteomes" id="UP000186594"/>
    </source>
</evidence>
<protein>
    <submittedName>
        <fullName evidence="2">Uncharacterized protein</fullName>
    </submittedName>
</protein>
<sequence length="211" mass="23810">MSLLSSSELAGPDSSDKEDDCRCHDFWYVRNNLSRIPISSTARDEIFCQLNLLENIQRDTLALLGKHGVLEFGHQSFADDSGIASSPRVLFPSSPGYALRPISLPPPSFPIDSDVREPEKFDTPFIENPPSSPLSRLTRTTLLPCKRYFEPSPEPYKRVASSPRKRRRIDNDDENANKENIGPEGYSTPSKRRRFGRNSILEELIGAEEDE</sequence>
<keyword evidence="3" id="KW-1185">Reference proteome</keyword>
<comment type="caution">
    <text evidence="2">The sequence shown here is derived from an EMBL/GenBank/DDBJ whole genome shotgun (WGS) entry which is preliminary data.</text>
</comment>
<gene>
    <name evidence="2" type="ORF">NEOLI_005049</name>
</gene>
<dbReference type="Proteomes" id="UP000186594">
    <property type="component" value="Unassembled WGS sequence"/>
</dbReference>
<dbReference type="EMBL" id="LXFE01002830">
    <property type="protein sequence ID" value="OLL22763.1"/>
    <property type="molecule type" value="Genomic_DNA"/>
</dbReference>